<dbReference type="EMBL" id="MNCJ02000327">
    <property type="protein sequence ID" value="KAF5777166.1"/>
    <property type="molecule type" value="Genomic_DNA"/>
</dbReference>
<dbReference type="PANTHER" id="PTHR34556">
    <property type="match status" value="1"/>
</dbReference>
<dbReference type="Proteomes" id="UP000215914">
    <property type="component" value="Unassembled WGS sequence"/>
</dbReference>
<accession>A0A9K3HF50</accession>
<protein>
    <submittedName>
        <fullName evidence="1">Uncharacterized protein</fullName>
    </submittedName>
</protein>
<evidence type="ECO:0000313" key="2">
    <source>
        <dbReference type="Proteomes" id="UP000215914"/>
    </source>
</evidence>
<organism evidence="1 2">
    <name type="scientific">Helianthus annuus</name>
    <name type="common">Common sunflower</name>
    <dbReference type="NCBI Taxonomy" id="4232"/>
    <lineage>
        <taxon>Eukaryota</taxon>
        <taxon>Viridiplantae</taxon>
        <taxon>Streptophyta</taxon>
        <taxon>Embryophyta</taxon>
        <taxon>Tracheophyta</taxon>
        <taxon>Spermatophyta</taxon>
        <taxon>Magnoliopsida</taxon>
        <taxon>eudicotyledons</taxon>
        <taxon>Gunneridae</taxon>
        <taxon>Pentapetalae</taxon>
        <taxon>asterids</taxon>
        <taxon>campanulids</taxon>
        <taxon>Asterales</taxon>
        <taxon>Asteraceae</taxon>
        <taxon>Asteroideae</taxon>
        <taxon>Heliantheae alliance</taxon>
        <taxon>Heliantheae</taxon>
        <taxon>Helianthus</taxon>
    </lineage>
</organism>
<evidence type="ECO:0000313" key="1">
    <source>
        <dbReference type="EMBL" id="KAF5777166.1"/>
    </source>
</evidence>
<proteinExistence type="predicted"/>
<gene>
    <name evidence="1" type="ORF">HanXRQr2_Chr12g0532491</name>
</gene>
<reference evidence="1" key="2">
    <citation type="submission" date="2020-06" db="EMBL/GenBank/DDBJ databases">
        <title>Helianthus annuus Genome sequencing and assembly Release 2.</title>
        <authorList>
            <person name="Gouzy J."/>
            <person name="Langlade N."/>
            <person name="Munos S."/>
        </authorList>
    </citation>
    <scope>NUCLEOTIDE SEQUENCE</scope>
    <source>
        <tissue evidence="1">Leaves</tissue>
    </source>
</reference>
<dbReference type="GO" id="GO:0003723">
    <property type="term" value="F:RNA binding"/>
    <property type="evidence" value="ECO:0007669"/>
    <property type="project" value="InterPro"/>
</dbReference>
<reference evidence="1" key="1">
    <citation type="journal article" date="2017" name="Nature">
        <title>The sunflower genome provides insights into oil metabolism, flowering and Asterid evolution.</title>
        <authorList>
            <person name="Badouin H."/>
            <person name="Gouzy J."/>
            <person name="Grassa C.J."/>
            <person name="Murat F."/>
            <person name="Staton S.E."/>
            <person name="Cottret L."/>
            <person name="Lelandais-Briere C."/>
            <person name="Owens G.L."/>
            <person name="Carrere S."/>
            <person name="Mayjonade B."/>
            <person name="Legrand L."/>
            <person name="Gill N."/>
            <person name="Kane N.C."/>
            <person name="Bowers J.E."/>
            <person name="Hubner S."/>
            <person name="Bellec A."/>
            <person name="Berard A."/>
            <person name="Berges H."/>
            <person name="Blanchet N."/>
            <person name="Boniface M.C."/>
            <person name="Brunel D."/>
            <person name="Catrice O."/>
            <person name="Chaidir N."/>
            <person name="Claudel C."/>
            <person name="Donnadieu C."/>
            <person name="Faraut T."/>
            <person name="Fievet G."/>
            <person name="Helmstetter N."/>
            <person name="King M."/>
            <person name="Knapp S.J."/>
            <person name="Lai Z."/>
            <person name="Le Paslier M.C."/>
            <person name="Lippi Y."/>
            <person name="Lorenzon L."/>
            <person name="Mandel J.R."/>
            <person name="Marage G."/>
            <person name="Marchand G."/>
            <person name="Marquand E."/>
            <person name="Bret-Mestries E."/>
            <person name="Morien E."/>
            <person name="Nambeesan S."/>
            <person name="Nguyen T."/>
            <person name="Pegot-Espagnet P."/>
            <person name="Pouilly N."/>
            <person name="Raftis F."/>
            <person name="Sallet E."/>
            <person name="Schiex T."/>
            <person name="Thomas J."/>
            <person name="Vandecasteele C."/>
            <person name="Vares D."/>
            <person name="Vear F."/>
            <person name="Vautrin S."/>
            <person name="Crespi M."/>
            <person name="Mangin B."/>
            <person name="Burke J.M."/>
            <person name="Salse J."/>
            <person name="Munos S."/>
            <person name="Vincourt P."/>
            <person name="Rieseberg L.H."/>
            <person name="Langlade N.B."/>
        </authorList>
    </citation>
    <scope>NUCLEOTIDE SEQUENCE</scope>
    <source>
        <tissue evidence="1">Leaves</tissue>
    </source>
</reference>
<dbReference type="AlphaFoldDB" id="A0A9K3HF50"/>
<dbReference type="PANTHER" id="PTHR34556:SF2">
    <property type="entry name" value="PROTEIN TAB2 HOMOLOG, CHLOROPLASTIC"/>
    <property type="match status" value="1"/>
</dbReference>
<dbReference type="InterPro" id="IPR009472">
    <property type="entry name" value="Tab2-like"/>
</dbReference>
<comment type="caution">
    <text evidence="1">The sequence shown here is derived from an EMBL/GenBank/DDBJ whole genome shotgun (WGS) entry which is preliminary data.</text>
</comment>
<keyword evidence="2" id="KW-1185">Reference proteome</keyword>
<name>A0A9K3HF50_HELAN</name>
<dbReference type="Gramene" id="mRNA:HanXRQr2_Chr12g0532491">
    <property type="protein sequence ID" value="mRNA:HanXRQr2_Chr12g0532491"/>
    <property type="gene ID" value="HanXRQr2_Chr12g0532491"/>
</dbReference>
<sequence length="119" mass="13924">MRFQCLSLLIWLEEWYETVYKRHPGFRKGSKPLLALDNLFPMDLPDTLYGEKWAFVQLPFSEIDDNMPIPGLAVASSRARPLAGWYFNSRWQHRRSHLCNIATIVWSATISVSMVEFFV</sequence>